<dbReference type="InterPro" id="IPR036734">
    <property type="entry name" value="Neur_chan_lig-bd_sf"/>
</dbReference>
<dbReference type="Pfam" id="PF12248">
    <property type="entry name" value="Methyltransf_FA"/>
    <property type="match status" value="1"/>
</dbReference>
<evidence type="ECO:0000256" key="1">
    <source>
        <dbReference type="ARBA" id="ARBA00004141"/>
    </source>
</evidence>
<feature type="domain" description="Farnesoic acid O-methyl transferase" evidence="4">
    <location>
        <begin position="10"/>
        <end position="144"/>
    </location>
</feature>
<dbReference type="GO" id="GO:0005230">
    <property type="term" value="F:extracellular ligand-gated monoatomic ion channel activity"/>
    <property type="evidence" value="ECO:0007669"/>
    <property type="project" value="InterPro"/>
</dbReference>
<proteinExistence type="evidence at transcript level"/>
<feature type="transmembrane region" description="Helical" evidence="2">
    <location>
        <begin position="370"/>
        <end position="391"/>
    </location>
</feature>
<dbReference type="SUPFAM" id="SSF90112">
    <property type="entry name" value="Neurotransmitter-gated ion-channel transmembrane pore"/>
    <property type="match status" value="1"/>
</dbReference>
<dbReference type="PANTHER" id="PTHR36695:SF12">
    <property type="entry name" value="AGAP008648-PA"/>
    <property type="match status" value="1"/>
</dbReference>
<dbReference type="InterPro" id="IPR006202">
    <property type="entry name" value="Neur_chan_lig-bd"/>
</dbReference>
<reference evidence="5" key="1">
    <citation type="journal article" date="2014" name="PLoS Negl. Trop. Dis.">
        <title>An updated insight into the Sialotranscriptome of Triatoma infestans: developmental stage and geographic variations.</title>
        <authorList>
            <person name="Schwarz A."/>
            <person name="Medrano-Mercado N."/>
            <person name="Schaub G.A."/>
            <person name="Struchiner C.J."/>
            <person name="Bargues M.D."/>
            <person name="Levy M.Z."/>
            <person name="Ribeiro J.M."/>
        </authorList>
    </citation>
    <scope>NUCLEOTIDE SEQUENCE</scope>
    <source>
        <strain evidence="5">Chile</strain>
        <tissue evidence="5">Salivary glands</tissue>
    </source>
</reference>
<dbReference type="EMBL" id="GBBI01004921">
    <property type="protein sequence ID" value="JAC13791.1"/>
    <property type="molecule type" value="mRNA"/>
</dbReference>
<feature type="transmembrane region" description="Helical" evidence="2">
    <location>
        <begin position="506"/>
        <end position="533"/>
    </location>
</feature>
<keyword evidence="2" id="KW-0812">Transmembrane</keyword>
<feature type="non-terminal residue" evidence="5">
    <location>
        <position position="1"/>
    </location>
</feature>
<sequence>YSSGYGYNSFFPIPGSSMKEDGSIYLNFSVEAASNAHILLSPKSSGIDKQIVYEIVLGAGKNTFSTIRKLRTSLSVSANTIGIMNKDELQDFWIHFDNGVIEVGESGKTEALLHLEDSNPLNVKYIAFGSWINVTATWVYDCKHVNHTENPLEDLKGIKKLKIALLDDHDPFILPISRADETLFISTATEIEYINLDLKKSILTTHIKFNFNWTDPNLVWNPSDFDNISVIQAFVRQVWRPDFFIFNALKDISSKTNRDIMTLLSDGEIKWTPQFQIITNCNNSDITHWPWDMHTCSIRIGFHQYAVPLNFLLQESTLQSNMVLPKVGNEWELVDIKILMEEVQANDILTQNGSNILVINIRIRRHSTPFVYIFLLPIICTAIISQFSYLLPPHCHTRIYIHTISLLIFTIYLLVISNKLPGFAVANSFLLSFTSRMIALIALQTIISAFIMNIAKLSDECPPSFSVKRLLGNQSIRTVFVLPENDSYNVMQENPNSSVGKLQSTWLLFSIILDRIVFFMSTLVIVTPVIVAITH</sequence>
<dbReference type="PANTHER" id="PTHR36695">
    <property type="entry name" value="AGAP008648-PA"/>
    <property type="match status" value="1"/>
</dbReference>
<comment type="subcellular location">
    <subcellularLocation>
        <location evidence="1">Membrane</location>
        <topology evidence="1">Multi-pass membrane protein</topology>
    </subcellularLocation>
</comment>
<dbReference type="Pfam" id="PF02931">
    <property type="entry name" value="Neur_chan_LBD"/>
    <property type="match status" value="1"/>
</dbReference>
<dbReference type="CDD" id="cd18989">
    <property type="entry name" value="LGIC_ECD_cation"/>
    <property type="match status" value="1"/>
</dbReference>
<dbReference type="GO" id="GO:0016020">
    <property type="term" value="C:membrane"/>
    <property type="evidence" value="ECO:0007669"/>
    <property type="project" value="UniProtKB-SubCell"/>
</dbReference>
<feature type="transmembrane region" description="Helical" evidence="2">
    <location>
        <begin position="397"/>
        <end position="416"/>
    </location>
</feature>
<keyword evidence="2" id="KW-1133">Transmembrane helix</keyword>
<dbReference type="InterPro" id="IPR036719">
    <property type="entry name" value="Neuro-gated_channel_TM_sf"/>
</dbReference>
<dbReference type="InterPro" id="IPR022041">
    <property type="entry name" value="Methyltransf_FA"/>
</dbReference>
<evidence type="ECO:0000256" key="2">
    <source>
        <dbReference type="SAM" id="Phobius"/>
    </source>
</evidence>
<protein>
    <submittedName>
        <fullName evidence="5">Putative neuronal acetylcholine receptor subunit alpha-2-like protein</fullName>
    </submittedName>
</protein>
<evidence type="ECO:0000313" key="5">
    <source>
        <dbReference type="EMBL" id="JAC13791.1"/>
    </source>
</evidence>
<dbReference type="SUPFAM" id="SSF63712">
    <property type="entry name" value="Nicotinic receptor ligand binding domain-like"/>
    <property type="match status" value="1"/>
</dbReference>
<feature type="domain" description="Neurotransmitter-gated ion-channel ligand-binding" evidence="3">
    <location>
        <begin position="161"/>
        <end position="366"/>
    </location>
</feature>
<evidence type="ECO:0000259" key="3">
    <source>
        <dbReference type="Pfam" id="PF02931"/>
    </source>
</evidence>
<feature type="transmembrane region" description="Helical" evidence="2">
    <location>
        <begin position="437"/>
        <end position="455"/>
    </location>
</feature>
<dbReference type="Gene3D" id="2.70.170.10">
    <property type="entry name" value="Neurotransmitter-gated ion-channel ligand-binding domain"/>
    <property type="match status" value="1"/>
</dbReference>
<keyword evidence="2" id="KW-0472">Membrane</keyword>
<dbReference type="Gene3D" id="1.20.58.390">
    <property type="entry name" value="Neurotransmitter-gated ion-channel transmembrane domain"/>
    <property type="match status" value="1"/>
</dbReference>
<dbReference type="InterPro" id="IPR038050">
    <property type="entry name" value="Neuro_actylchol_rec"/>
</dbReference>
<dbReference type="AlphaFoldDB" id="A0A023EXS4"/>
<evidence type="ECO:0000259" key="4">
    <source>
        <dbReference type="Pfam" id="PF12248"/>
    </source>
</evidence>
<organism evidence="5">
    <name type="scientific">Triatoma infestans</name>
    <name type="common">Assassin bug</name>
    <dbReference type="NCBI Taxonomy" id="30076"/>
    <lineage>
        <taxon>Eukaryota</taxon>
        <taxon>Metazoa</taxon>
        <taxon>Ecdysozoa</taxon>
        <taxon>Arthropoda</taxon>
        <taxon>Hexapoda</taxon>
        <taxon>Insecta</taxon>
        <taxon>Pterygota</taxon>
        <taxon>Neoptera</taxon>
        <taxon>Paraneoptera</taxon>
        <taxon>Hemiptera</taxon>
        <taxon>Heteroptera</taxon>
        <taxon>Panheteroptera</taxon>
        <taxon>Cimicomorpha</taxon>
        <taxon>Reduviidae</taxon>
        <taxon>Triatominae</taxon>
        <taxon>Triatoma</taxon>
    </lineage>
</organism>
<keyword evidence="5" id="KW-0675">Receptor</keyword>
<name>A0A023EXS4_TRIIF</name>
<accession>A0A023EXS4</accession>